<keyword evidence="6" id="KW-1185">Reference proteome</keyword>
<dbReference type="InterPro" id="IPR036116">
    <property type="entry name" value="FN3_sf"/>
</dbReference>
<keyword evidence="1" id="KW-0326">Glycosidase</keyword>
<feature type="domain" description="Fibronectin type-III" evidence="4">
    <location>
        <begin position="24"/>
        <end position="110"/>
    </location>
</feature>
<reference evidence="5" key="1">
    <citation type="submission" date="2022-08" db="EMBL/GenBank/DDBJ databases">
        <authorList>
            <person name="Tistechok S."/>
            <person name="Samborskyy M."/>
            <person name="Roman I."/>
        </authorList>
    </citation>
    <scope>NUCLEOTIDE SEQUENCE</scope>
    <source>
        <strain evidence="5">DSM 103496</strain>
    </source>
</reference>
<dbReference type="AlphaFoldDB" id="A0A9X2VNE9"/>
<dbReference type="InterPro" id="IPR013783">
    <property type="entry name" value="Ig-like_fold"/>
</dbReference>
<feature type="signal peptide" evidence="3">
    <location>
        <begin position="1"/>
        <end position="20"/>
    </location>
</feature>
<evidence type="ECO:0000313" key="6">
    <source>
        <dbReference type="Proteomes" id="UP001141259"/>
    </source>
</evidence>
<keyword evidence="2" id="KW-0624">Polysaccharide degradation</keyword>
<dbReference type="EMBL" id="JANYMP010000009">
    <property type="protein sequence ID" value="MCS7479334.1"/>
    <property type="molecule type" value="Genomic_DNA"/>
</dbReference>
<dbReference type="PROSITE" id="PS50853">
    <property type="entry name" value="FN3"/>
    <property type="match status" value="2"/>
</dbReference>
<keyword evidence="2" id="KW-0119">Carbohydrate metabolism</keyword>
<dbReference type="RefSeq" id="WP_259624835.1">
    <property type="nucleotide sequence ID" value="NZ_JANYMP010000009.1"/>
</dbReference>
<dbReference type="GO" id="GO:0000272">
    <property type="term" value="P:polysaccharide catabolic process"/>
    <property type="evidence" value="ECO:0007669"/>
    <property type="project" value="UniProtKB-KW"/>
</dbReference>
<dbReference type="SMART" id="SM00060">
    <property type="entry name" value="FN3"/>
    <property type="match status" value="2"/>
</dbReference>
<name>A0A9X2VNE9_9PSEU</name>
<evidence type="ECO:0000256" key="1">
    <source>
        <dbReference type="ARBA" id="ARBA00023295"/>
    </source>
</evidence>
<feature type="domain" description="Fibronectin type-III" evidence="4">
    <location>
        <begin position="145"/>
        <end position="232"/>
    </location>
</feature>
<evidence type="ECO:0000256" key="2">
    <source>
        <dbReference type="ARBA" id="ARBA00023326"/>
    </source>
</evidence>
<comment type="caution">
    <text evidence="5">The sequence shown here is derived from an EMBL/GenBank/DDBJ whole genome shotgun (WGS) entry which is preliminary data.</text>
</comment>
<proteinExistence type="predicted"/>
<dbReference type="SUPFAM" id="SSF49265">
    <property type="entry name" value="Fibronectin type III"/>
    <property type="match status" value="2"/>
</dbReference>
<dbReference type="CDD" id="cd00063">
    <property type="entry name" value="FN3"/>
    <property type="match status" value="2"/>
</dbReference>
<evidence type="ECO:0000259" key="4">
    <source>
        <dbReference type="PROSITE" id="PS50853"/>
    </source>
</evidence>
<organism evidence="5 6">
    <name type="scientific">Umezawaea endophytica</name>
    <dbReference type="NCBI Taxonomy" id="1654476"/>
    <lineage>
        <taxon>Bacteria</taxon>
        <taxon>Bacillati</taxon>
        <taxon>Actinomycetota</taxon>
        <taxon>Actinomycetes</taxon>
        <taxon>Pseudonocardiales</taxon>
        <taxon>Pseudonocardiaceae</taxon>
        <taxon>Umezawaea</taxon>
    </lineage>
</organism>
<protein>
    <submittedName>
        <fullName evidence="5">Fibronectin type III domain-containing protein</fullName>
    </submittedName>
</protein>
<gene>
    <name evidence="5" type="ORF">NZH93_20925</name>
</gene>
<feature type="chain" id="PRO_5040931197" evidence="3">
    <location>
        <begin position="21"/>
        <end position="236"/>
    </location>
</feature>
<dbReference type="PROSITE" id="PS51257">
    <property type="entry name" value="PROKAR_LIPOPROTEIN"/>
    <property type="match status" value="1"/>
</dbReference>
<evidence type="ECO:0000313" key="5">
    <source>
        <dbReference type="EMBL" id="MCS7479334.1"/>
    </source>
</evidence>
<evidence type="ECO:0000256" key="3">
    <source>
        <dbReference type="SAM" id="SignalP"/>
    </source>
</evidence>
<sequence length="236" mass="25126">MTKLPILSALVLAAALTACSRTDSPAELTAVLDSPFNATLTWTTTDARAAGRAVEFATEPGGEYTTLQYTPVERTTYRHPDLIPDTNFHYRVRTYSGPTSESREITLPPGELDDATQAEDHGWITPKTVPGTVADVSALRAGGGAPTDLQATVEHANGIRFTWTDHATDEDGYLLEVKAAGATTFTPAAVLDPNTNSAGLITLPDEKTAAYRVRAFFWGGTSNVAHVKTGPDPDGH</sequence>
<dbReference type="Gene3D" id="2.60.40.10">
    <property type="entry name" value="Immunoglobulins"/>
    <property type="match status" value="2"/>
</dbReference>
<keyword evidence="1" id="KW-0378">Hydrolase</keyword>
<dbReference type="GO" id="GO:0016798">
    <property type="term" value="F:hydrolase activity, acting on glycosyl bonds"/>
    <property type="evidence" value="ECO:0007669"/>
    <property type="project" value="UniProtKB-KW"/>
</dbReference>
<keyword evidence="3" id="KW-0732">Signal</keyword>
<dbReference type="Proteomes" id="UP001141259">
    <property type="component" value="Unassembled WGS sequence"/>
</dbReference>
<dbReference type="InterPro" id="IPR003961">
    <property type="entry name" value="FN3_dom"/>
</dbReference>
<accession>A0A9X2VNE9</accession>